<dbReference type="InterPro" id="IPR011990">
    <property type="entry name" value="TPR-like_helical_dom_sf"/>
</dbReference>
<dbReference type="Gene3D" id="1.25.40.10">
    <property type="entry name" value="Tetratricopeptide repeat domain"/>
    <property type="match status" value="1"/>
</dbReference>
<proteinExistence type="predicted"/>
<accession>A9KDI2</accession>
<evidence type="ECO:0000313" key="2">
    <source>
        <dbReference type="EMBL" id="ABS78357.1"/>
    </source>
</evidence>
<dbReference type="HOGENOM" id="CLU_473888_0_0_6"/>
<organism evidence="2 3">
    <name type="scientific">Coxiella burnetii (strain Dugway 5J108-111)</name>
    <dbReference type="NCBI Taxonomy" id="434922"/>
    <lineage>
        <taxon>Bacteria</taxon>
        <taxon>Pseudomonadati</taxon>
        <taxon>Pseudomonadota</taxon>
        <taxon>Gammaproteobacteria</taxon>
        <taxon>Legionellales</taxon>
        <taxon>Coxiellaceae</taxon>
        <taxon>Coxiella</taxon>
    </lineage>
</organism>
<dbReference type="RefSeq" id="WP_011996526.1">
    <property type="nucleotide sequence ID" value="NC_009727.1"/>
</dbReference>
<evidence type="ECO:0000256" key="1">
    <source>
        <dbReference type="ARBA" id="ARBA00022737"/>
    </source>
</evidence>
<reference evidence="2 3" key="1">
    <citation type="journal article" date="2009" name="Infect. Immun.">
        <title>Comparative genomics reveal extensive transposon-mediated genomic plasticity and diversity among potential effector proteins within the genus Coxiella.</title>
        <authorList>
            <person name="Beare P.A."/>
            <person name="Unsworth N."/>
            <person name="Andoh M."/>
            <person name="Voth D.E."/>
            <person name="Omsland A."/>
            <person name="Gilk S.D."/>
            <person name="Williams K.P."/>
            <person name="Sobral B.W."/>
            <person name="Kupko J.J.III."/>
            <person name="Porcella S.F."/>
            <person name="Samuel J.E."/>
            <person name="Heinzen R.A."/>
        </authorList>
    </citation>
    <scope>NUCLEOTIDE SEQUENCE [LARGE SCALE GENOMIC DNA]</scope>
    <source>
        <strain evidence="2 3">Dugway 5J108-111</strain>
    </source>
</reference>
<sequence length="575" mass="67081">MRREKILEKRQLEQLERIFEKKEIVSTSEDFQNDYPRLLAQQLRDATSCEEVLIRIWNDRNTKVDVFELNRWIDIFGQWRAYQLAQTVFCRAVDANIANAITYANMMRAAIKMRYFDKVESLYNRYLEAAPSLRDESHSKHDVHVYNAMLDSLGAQNRGPKALFFFESIPLEARNIYSYVAVLGALKKKLLSYFYSQKVAPIFNEALSLLKDIDAEKPVDIISRPLGAAKTSSFSEAETIRTKLYNNRIRVEVLGWNFEIANNLFAELQRDKKANYTTYVNKLHYIKMKFYKERDGQAAASEIEMLLTEIPAEHKKEAVIQALLIVLNRIAEKSEDSAVKIKCFELAKKEFFGWQGPFKWKGSNELPTASFNALFQTCYIKRFWQCLKTIHIAKGRGSENESRYNRNFSNDLNVISIEELVNVVCDFCETDKVINVHGAAKLISKLKIMKDFAFAEVFFKRVKEIDFLDKNTFLWGSIIDTAISLKRSDVVLNLLQEVWEFDEGRRENINRFLLGKSERYNFLKIKGLLRWLAPKPSVIFIPLPISFPGPRFFSYPIYFRGMKQQYYPSVPNSFQ</sequence>
<dbReference type="AlphaFoldDB" id="A9KDI2"/>
<dbReference type="PANTHER" id="PTHR47932">
    <property type="entry name" value="ATPASE EXPRESSION PROTEIN 3"/>
    <property type="match status" value="1"/>
</dbReference>
<evidence type="ECO:0000313" key="3">
    <source>
        <dbReference type="Proteomes" id="UP000008555"/>
    </source>
</evidence>
<protein>
    <submittedName>
        <fullName evidence="2">Uncharacterized protein</fullName>
    </submittedName>
</protein>
<dbReference type="EMBL" id="CP000733">
    <property type="protein sequence ID" value="ABS78357.1"/>
    <property type="molecule type" value="Genomic_DNA"/>
</dbReference>
<keyword evidence="1" id="KW-0677">Repeat</keyword>
<gene>
    <name evidence="2" type="ordered locus">CBUD_0332</name>
</gene>
<dbReference type="PANTHER" id="PTHR47932:SF44">
    <property type="entry name" value="MIOREX COMPLEX COMPONENT 1"/>
    <property type="match status" value="1"/>
</dbReference>
<name>A9KDI2_COXBN</name>
<dbReference type="Proteomes" id="UP000008555">
    <property type="component" value="Chromosome"/>
</dbReference>
<dbReference type="KEGG" id="cbd:CBUD_0332"/>